<keyword evidence="8" id="KW-1185">Reference proteome</keyword>
<sequence>MPNTDTVKLANAAKLLMEYEKRPLKADEFLDSQYSFFYKYGEERRVCQFIFLTVLRNKLLIDTILAVFLKKTPRPVLFAVLKCACAEIISAREDKIAQTVHSWVEVSKKICSQGESKLANAVLRKFSQKYSEICSNAKTLEDFALLYSHPLWIAKSWQAQFGFEKAVRIMRKNQEPSEVFLRVQNTPKAKKELQKYSEFLCESEFENFYKAKRGCFQNIKSFLDTPFAYIQDPATKFAPTLLNPQKSEKILDLCAAPGGKSRMIADLARQKNPDGFLADTLIVSVDLNSPRLEKLKQNISKIDFLKTACIACDLANENLKDILEKSSLPASFDAILLDAPCSNTGVLRRRPDARYRIEPKDISNCKSLQIKILKNALPLLKKGGRLVYSTCSIDKSENEEAPKEALEGLKDFKIDHLQTILPDACDGAGIALIKRQ</sequence>
<dbReference type="InterPro" id="IPR001678">
    <property type="entry name" value="MeTrfase_RsmB-F_NOP2_dom"/>
</dbReference>
<feature type="binding site" evidence="5">
    <location>
        <begin position="254"/>
        <end position="260"/>
    </location>
    <ligand>
        <name>S-adenosyl-L-methionine</name>
        <dbReference type="ChEBI" id="CHEBI:59789"/>
    </ligand>
</feature>
<evidence type="ECO:0000259" key="6">
    <source>
        <dbReference type="PROSITE" id="PS51686"/>
    </source>
</evidence>
<evidence type="ECO:0000256" key="1">
    <source>
        <dbReference type="ARBA" id="ARBA00022603"/>
    </source>
</evidence>
<dbReference type="InterPro" id="IPR049560">
    <property type="entry name" value="MeTrfase_RsmB-F_NOP2_cat"/>
</dbReference>
<keyword evidence="3 5" id="KW-0949">S-adenosyl-L-methionine</keyword>
<dbReference type="PRINTS" id="PR02008">
    <property type="entry name" value="RCMTFAMILY"/>
</dbReference>
<dbReference type="InterPro" id="IPR006027">
    <property type="entry name" value="NusB_RsmB_TIM44"/>
</dbReference>
<dbReference type="CDD" id="cd02440">
    <property type="entry name" value="AdoMet_MTases"/>
    <property type="match status" value="1"/>
</dbReference>
<dbReference type="PANTHER" id="PTHR22807:SF53">
    <property type="entry name" value="RIBOSOMAL RNA SMALL SUBUNIT METHYLTRANSFERASE B-RELATED"/>
    <property type="match status" value="1"/>
</dbReference>
<gene>
    <name evidence="7" type="ORF">MOX91_03155</name>
</gene>
<evidence type="ECO:0000256" key="3">
    <source>
        <dbReference type="ARBA" id="ARBA00022691"/>
    </source>
</evidence>
<dbReference type="Proteomes" id="UP001275932">
    <property type="component" value="Unassembled WGS sequence"/>
</dbReference>
<dbReference type="GO" id="GO:0008168">
    <property type="term" value="F:methyltransferase activity"/>
    <property type="evidence" value="ECO:0007669"/>
    <property type="project" value="UniProtKB-KW"/>
</dbReference>
<dbReference type="Gene3D" id="1.10.940.10">
    <property type="entry name" value="NusB-like"/>
    <property type="match status" value="1"/>
</dbReference>
<keyword evidence="1 5" id="KW-0489">Methyltransferase</keyword>
<evidence type="ECO:0000313" key="8">
    <source>
        <dbReference type="Proteomes" id="UP001275932"/>
    </source>
</evidence>
<dbReference type="InterPro" id="IPR029063">
    <property type="entry name" value="SAM-dependent_MTases_sf"/>
</dbReference>
<dbReference type="EMBL" id="JALBUT010000003">
    <property type="protein sequence ID" value="MDX8415176.1"/>
    <property type="molecule type" value="Genomic_DNA"/>
</dbReference>
<dbReference type="InterPro" id="IPR035926">
    <property type="entry name" value="NusB-like_sf"/>
</dbReference>
<keyword evidence="2 5" id="KW-0808">Transferase</keyword>
<feature type="active site" description="Nucleophile" evidence="5">
    <location>
        <position position="391"/>
    </location>
</feature>
<reference evidence="7 8" key="1">
    <citation type="submission" date="2022-03" db="EMBL/GenBank/DDBJ databases">
        <title>Novel taxa within the pig intestine.</title>
        <authorList>
            <person name="Wylensek D."/>
            <person name="Bishof K."/>
            <person name="Afrizal A."/>
            <person name="Clavel T."/>
        </authorList>
    </citation>
    <scope>NUCLEOTIDE SEQUENCE [LARGE SCALE GENOMIC DNA]</scope>
    <source>
        <strain evidence="7 8">CLA-KB-P66</strain>
    </source>
</reference>
<feature type="domain" description="SAM-dependent MTase RsmB/NOP-type" evidence="6">
    <location>
        <begin position="155"/>
        <end position="436"/>
    </location>
</feature>
<comment type="caution">
    <text evidence="7">The sequence shown here is derived from an EMBL/GenBank/DDBJ whole genome shotgun (WGS) entry which is preliminary data.</text>
</comment>
<dbReference type="InterPro" id="IPR023267">
    <property type="entry name" value="RCMT"/>
</dbReference>
<dbReference type="Pfam" id="PF01029">
    <property type="entry name" value="NusB"/>
    <property type="match status" value="1"/>
</dbReference>
<dbReference type="SUPFAM" id="SSF53335">
    <property type="entry name" value="S-adenosyl-L-methionine-dependent methyltransferases"/>
    <property type="match status" value="1"/>
</dbReference>
<feature type="binding site" evidence="5">
    <location>
        <position position="338"/>
    </location>
    <ligand>
        <name>S-adenosyl-L-methionine</name>
        <dbReference type="ChEBI" id="CHEBI:59789"/>
    </ligand>
</feature>
<feature type="binding site" evidence="5">
    <location>
        <position position="286"/>
    </location>
    <ligand>
        <name>S-adenosyl-L-methionine</name>
        <dbReference type="ChEBI" id="CHEBI:59789"/>
    </ligand>
</feature>
<evidence type="ECO:0000256" key="5">
    <source>
        <dbReference type="PROSITE-ProRule" id="PRU01023"/>
    </source>
</evidence>
<protein>
    <submittedName>
        <fullName evidence="7">Methyltransferase domain-containing protein</fullName>
    </submittedName>
</protein>
<dbReference type="PROSITE" id="PS51686">
    <property type="entry name" value="SAM_MT_RSMB_NOP"/>
    <property type="match status" value="1"/>
</dbReference>
<evidence type="ECO:0000256" key="4">
    <source>
        <dbReference type="ARBA" id="ARBA00022884"/>
    </source>
</evidence>
<feature type="binding site" evidence="5">
    <location>
        <position position="313"/>
    </location>
    <ligand>
        <name>S-adenosyl-L-methionine</name>
        <dbReference type="ChEBI" id="CHEBI:59789"/>
    </ligand>
</feature>
<name>A0ABU4WF41_9BACT</name>
<organism evidence="7 8">
    <name type="scientific">Intestinicryptomonas porci</name>
    <dbReference type="NCBI Taxonomy" id="2926320"/>
    <lineage>
        <taxon>Bacteria</taxon>
        <taxon>Pseudomonadati</taxon>
        <taxon>Verrucomicrobiota</taxon>
        <taxon>Opitutia</taxon>
        <taxon>Opitutales</taxon>
        <taxon>Intestinicryptomonaceae</taxon>
        <taxon>Intestinicryptomonas</taxon>
    </lineage>
</organism>
<dbReference type="Pfam" id="PF01189">
    <property type="entry name" value="Methyltr_RsmB-F"/>
    <property type="match status" value="1"/>
</dbReference>
<evidence type="ECO:0000256" key="2">
    <source>
        <dbReference type="ARBA" id="ARBA00022679"/>
    </source>
</evidence>
<accession>A0ABU4WF41</accession>
<dbReference type="SUPFAM" id="SSF48013">
    <property type="entry name" value="NusB-like"/>
    <property type="match status" value="1"/>
</dbReference>
<dbReference type="PANTHER" id="PTHR22807">
    <property type="entry name" value="NOP2 YEAST -RELATED NOL1/NOP2/FMU SUN DOMAIN-CONTAINING"/>
    <property type="match status" value="1"/>
</dbReference>
<comment type="similarity">
    <text evidence="5">Belongs to the class I-like SAM-binding methyltransferase superfamily. RsmB/NOP family.</text>
</comment>
<keyword evidence="4 5" id="KW-0694">RNA-binding</keyword>
<dbReference type="GO" id="GO:0032259">
    <property type="term" value="P:methylation"/>
    <property type="evidence" value="ECO:0007669"/>
    <property type="project" value="UniProtKB-KW"/>
</dbReference>
<evidence type="ECO:0000313" key="7">
    <source>
        <dbReference type="EMBL" id="MDX8415176.1"/>
    </source>
</evidence>
<dbReference type="RefSeq" id="WP_370396624.1">
    <property type="nucleotide sequence ID" value="NZ_JALBUT010000003.1"/>
</dbReference>
<proteinExistence type="inferred from homology"/>
<dbReference type="Gene3D" id="3.40.50.150">
    <property type="entry name" value="Vaccinia Virus protein VP39"/>
    <property type="match status" value="1"/>
</dbReference>